<dbReference type="EMBL" id="JAABOO010000002">
    <property type="protein sequence ID" value="NER13720.1"/>
    <property type="molecule type" value="Genomic_DNA"/>
</dbReference>
<dbReference type="RefSeq" id="WP_163606815.1">
    <property type="nucleotide sequence ID" value="NZ_JAABOO010000002.1"/>
</dbReference>
<protein>
    <submittedName>
        <fullName evidence="5">FCD domain-containing protein</fullName>
    </submittedName>
</protein>
<dbReference type="Gene3D" id="1.10.10.10">
    <property type="entry name" value="Winged helix-like DNA-binding domain superfamily/Winged helix DNA-binding domain"/>
    <property type="match status" value="1"/>
</dbReference>
<evidence type="ECO:0000313" key="5">
    <source>
        <dbReference type="EMBL" id="NER13720.1"/>
    </source>
</evidence>
<evidence type="ECO:0000259" key="4">
    <source>
        <dbReference type="PROSITE" id="PS50949"/>
    </source>
</evidence>
<keyword evidence="2" id="KW-0238">DNA-binding</keyword>
<sequence>MSDEKDIKKYFSSVGEPLLLSQKIENEIEKAIRSKKLEPGQKLPTENEFCDIFKVSRTAVREAIRKLNARGLVDVRKGSGVYVSEITADDAIRSMNLFLELSPQKDLILQALKARLAFEPEIARIAAKERTEEQLQRLEQNFEELKACPLDNIQKEAEIDSEFHLEIVKAAKNEVIKLMMQPMFSLMSQYKEQIFVKRTDYNLTTEKQLLLRFHGDILKAIREQDGDAAYAVMKEHIEHSEHNFLLDI</sequence>
<keyword evidence="3" id="KW-0804">Transcription</keyword>
<evidence type="ECO:0000256" key="3">
    <source>
        <dbReference type="ARBA" id="ARBA00023163"/>
    </source>
</evidence>
<dbReference type="AlphaFoldDB" id="A0A6P0UMN3"/>
<keyword evidence="1" id="KW-0805">Transcription regulation</keyword>
<name>A0A6P0UMN3_9FLAO</name>
<dbReference type="PANTHER" id="PTHR43537">
    <property type="entry name" value="TRANSCRIPTIONAL REGULATOR, GNTR FAMILY"/>
    <property type="match status" value="1"/>
</dbReference>
<reference evidence="5 6" key="1">
    <citation type="submission" date="2020-01" db="EMBL/GenBank/DDBJ databases">
        <title>Leptobacterium flavescens.</title>
        <authorList>
            <person name="Wang G."/>
        </authorList>
    </citation>
    <scope>NUCLEOTIDE SEQUENCE [LARGE SCALE GENOMIC DNA]</scope>
    <source>
        <strain evidence="5 6">KCTC 22160</strain>
    </source>
</reference>
<proteinExistence type="predicted"/>
<dbReference type="SUPFAM" id="SSF48008">
    <property type="entry name" value="GntR ligand-binding domain-like"/>
    <property type="match status" value="1"/>
</dbReference>
<evidence type="ECO:0000256" key="1">
    <source>
        <dbReference type="ARBA" id="ARBA00023015"/>
    </source>
</evidence>
<dbReference type="Pfam" id="PF07729">
    <property type="entry name" value="FCD"/>
    <property type="match status" value="1"/>
</dbReference>
<dbReference type="InterPro" id="IPR011711">
    <property type="entry name" value="GntR_C"/>
</dbReference>
<keyword evidence="6" id="KW-1185">Reference proteome</keyword>
<organism evidence="5 6">
    <name type="scientific">Leptobacterium flavescens</name>
    <dbReference type="NCBI Taxonomy" id="472055"/>
    <lineage>
        <taxon>Bacteria</taxon>
        <taxon>Pseudomonadati</taxon>
        <taxon>Bacteroidota</taxon>
        <taxon>Flavobacteriia</taxon>
        <taxon>Flavobacteriales</taxon>
        <taxon>Flavobacteriaceae</taxon>
        <taxon>Leptobacterium</taxon>
    </lineage>
</organism>
<dbReference type="InterPro" id="IPR008920">
    <property type="entry name" value="TF_FadR/GntR_C"/>
</dbReference>
<dbReference type="Proteomes" id="UP000468581">
    <property type="component" value="Unassembled WGS sequence"/>
</dbReference>
<accession>A0A6P0UMN3</accession>
<evidence type="ECO:0000256" key="2">
    <source>
        <dbReference type="ARBA" id="ARBA00023125"/>
    </source>
</evidence>
<dbReference type="SMART" id="SM00345">
    <property type="entry name" value="HTH_GNTR"/>
    <property type="match status" value="1"/>
</dbReference>
<dbReference type="InterPro" id="IPR000524">
    <property type="entry name" value="Tscrpt_reg_HTH_GntR"/>
</dbReference>
<evidence type="ECO:0000313" key="6">
    <source>
        <dbReference type="Proteomes" id="UP000468581"/>
    </source>
</evidence>
<dbReference type="PANTHER" id="PTHR43537:SF5">
    <property type="entry name" value="UXU OPERON TRANSCRIPTIONAL REGULATOR"/>
    <property type="match status" value="1"/>
</dbReference>
<dbReference type="SMART" id="SM00895">
    <property type="entry name" value="FCD"/>
    <property type="match status" value="1"/>
</dbReference>
<dbReference type="SUPFAM" id="SSF46785">
    <property type="entry name" value="Winged helix' DNA-binding domain"/>
    <property type="match status" value="1"/>
</dbReference>
<dbReference type="GO" id="GO:0003677">
    <property type="term" value="F:DNA binding"/>
    <property type="evidence" value="ECO:0007669"/>
    <property type="project" value="UniProtKB-KW"/>
</dbReference>
<feature type="domain" description="HTH gntR-type" evidence="4">
    <location>
        <begin position="18"/>
        <end position="86"/>
    </location>
</feature>
<dbReference type="PRINTS" id="PR00035">
    <property type="entry name" value="HTHGNTR"/>
</dbReference>
<dbReference type="InterPro" id="IPR036390">
    <property type="entry name" value="WH_DNA-bd_sf"/>
</dbReference>
<dbReference type="InterPro" id="IPR036388">
    <property type="entry name" value="WH-like_DNA-bd_sf"/>
</dbReference>
<gene>
    <name evidence="5" type="ORF">GWK08_09740</name>
</gene>
<comment type="caution">
    <text evidence="5">The sequence shown here is derived from an EMBL/GenBank/DDBJ whole genome shotgun (WGS) entry which is preliminary data.</text>
</comment>
<dbReference type="Gene3D" id="1.20.120.530">
    <property type="entry name" value="GntR ligand-binding domain-like"/>
    <property type="match status" value="1"/>
</dbReference>
<dbReference type="GO" id="GO:0003700">
    <property type="term" value="F:DNA-binding transcription factor activity"/>
    <property type="evidence" value="ECO:0007669"/>
    <property type="project" value="InterPro"/>
</dbReference>
<dbReference type="CDD" id="cd07377">
    <property type="entry name" value="WHTH_GntR"/>
    <property type="match status" value="1"/>
</dbReference>
<dbReference type="Pfam" id="PF00392">
    <property type="entry name" value="GntR"/>
    <property type="match status" value="1"/>
</dbReference>
<dbReference type="PROSITE" id="PS50949">
    <property type="entry name" value="HTH_GNTR"/>
    <property type="match status" value="1"/>
</dbReference>